<dbReference type="InterPro" id="IPR004740">
    <property type="entry name" value="Nuc_H_symport"/>
</dbReference>
<proteinExistence type="predicted"/>
<evidence type="ECO:0000256" key="2">
    <source>
        <dbReference type="ARBA" id="ARBA00022448"/>
    </source>
</evidence>
<evidence type="ECO:0000256" key="5">
    <source>
        <dbReference type="ARBA" id="ARBA00022989"/>
    </source>
</evidence>
<dbReference type="STRING" id="478744.SAMN05444359_1446"/>
<dbReference type="Proteomes" id="UP000199021">
    <property type="component" value="Unassembled WGS sequence"/>
</dbReference>
<dbReference type="SUPFAM" id="SSF103473">
    <property type="entry name" value="MFS general substrate transporter"/>
    <property type="match status" value="1"/>
</dbReference>
<dbReference type="InterPro" id="IPR036259">
    <property type="entry name" value="MFS_trans_sf"/>
</dbReference>
<dbReference type="GO" id="GO:0015213">
    <property type="term" value="F:uridine transmembrane transporter activity"/>
    <property type="evidence" value="ECO:0007669"/>
    <property type="project" value="TreeGrafter"/>
</dbReference>
<feature type="transmembrane region" description="Helical" evidence="7">
    <location>
        <begin position="327"/>
        <end position="346"/>
    </location>
</feature>
<evidence type="ECO:0000259" key="8">
    <source>
        <dbReference type="PROSITE" id="PS50850"/>
    </source>
</evidence>
<dbReference type="AlphaFoldDB" id="A0A1H9P8W9"/>
<feature type="domain" description="Major facilitator superfamily (MFS) profile" evidence="8">
    <location>
        <begin position="154"/>
        <end position="391"/>
    </location>
</feature>
<dbReference type="OrthoDB" id="9783013at2"/>
<evidence type="ECO:0000313" key="9">
    <source>
        <dbReference type="EMBL" id="SER44531.1"/>
    </source>
</evidence>
<reference evidence="10" key="1">
    <citation type="submission" date="2016-10" db="EMBL/GenBank/DDBJ databases">
        <authorList>
            <person name="Varghese N."/>
            <person name="Submissions S."/>
        </authorList>
    </citation>
    <scope>NUCLEOTIDE SEQUENCE [LARGE SCALE GENOMIC DNA]</scope>
    <source>
        <strain evidence="10">DSM 24740</strain>
    </source>
</reference>
<feature type="transmembrane region" description="Helical" evidence="7">
    <location>
        <begin position="42"/>
        <end position="62"/>
    </location>
</feature>
<dbReference type="GO" id="GO:0005886">
    <property type="term" value="C:plasma membrane"/>
    <property type="evidence" value="ECO:0007669"/>
    <property type="project" value="UniProtKB-SubCell"/>
</dbReference>
<sequence>MSIPFRLSALQFLQNAVYATSVISLGTYLLQTLDFSGRQVGMIYATAAIAATVAPPVVGWLADRHFSADRMLMLLNLLAAAALLACFTATSFMAVYLLILLFNLCFMPTFSLLSSICFHQLEEPAKSFPAVRAWGTVSFMLVGLGLSYFEIENSPLPLVAGGLMAGLTALTALTLPRVPPQPGFNFSMLTGPEVARIFREPGMIVLLVATLLSCVPSAFYYSFVNPFLNEIGWSAAAAKMSLGQFFEIGILFAMPFFFRKIRFRRIFFWGLLLWGLRYFLFAFARPGNYEFLLYVGIAVQGFAFVWIVIAAQIYIDNRVPTTLRSTAQGLISFANQGIGIFIGSWIAGEVVLANTLADGTHEWGMIWLVPGAVGVVAAIGFWALFPRAGRL</sequence>
<keyword evidence="2" id="KW-0813">Transport</keyword>
<dbReference type="RefSeq" id="WP_090173484.1">
    <property type="nucleotide sequence ID" value="NZ_FOFB01000044.1"/>
</dbReference>
<evidence type="ECO:0000313" key="10">
    <source>
        <dbReference type="Proteomes" id="UP000199021"/>
    </source>
</evidence>
<feature type="transmembrane region" description="Helical" evidence="7">
    <location>
        <begin position="291"/>
        <end position="315"/>
    </location>
</feature>
<gene>
    <name evidence="9" type="ORF">SAMN05444359_1446</name>
</gene>
<dbReference type="PANTHER" id="PTHR23522">
    <property type="entry name" value="BLL5896 PROTEIN"/>
    <property type="match status" value="1"/>
</dbReference>
<feature type="transmembrane region" description="Helical" evidence="7">
    <location>
        <begin position="155"/>
        <end position="176"/>
    </location>
</feature>
<feature type="transmembrane region" description="Helical" evidence="7">
    <location>
        <begin position="12"/>
        <end position="30"/>
    </location>
</feature>
<evidence type="ECO:0000256" key="6">
    <source>
        <dbReference type="ARBA" id="ARBA00023136"/>
    </source>
</evidence>
<dbReference type="PANTHER" id="PTHR23522:SF4">
    <property type="entry name" value="NUCLEOSIDE PERMEASE NUPG-RELATED"/>
    <property type="match status" value="1"/>
</dbReference>
<feature type="transmembrane region" description="Helical" evidence="7">
    <location>
        <begin position="130"/>
        <end position="149"/>
    </location>
</feature>
<organism evidence="9 10">
    <name type="scientific">Neolewinella agarilytica</name>
    <dbReference type="NCBI Taxonomy" id="478744"/>
    <lineage>
        <taxon>Bacteria</taxon>
        <taxon>Pseudomonadati</taxon>
        <taxon>Bacteroidota</taxon>
        <taxon>Saprospiria</taxon>
        <taxon>Saprospirales</taxon>
        <taxon>Lewinellaceae</taxon>
        <taxon>Neolewinella</taxon>
    </lineage>
</organism>
<evidence type="ECO:0000256" key="7">
    <source>
        <dbReference type="SAM" id="Phobius"/>
    </source>
</evidence>
<evidence type="ECO:0000256" key="4">
    <source>
        <dbReference type="ARBA" id="ARBA00022692"/>
    </source>
</evidence>
<protein>
    <submittedName>
        <fullName evidence="9">Nucleoside transporter</fullName>
    </submittedName>
</protein>
<dbReference type="EMBL" id="FOFB01000044">
    <property type="protein sequence ID" value="SER44531.1"/>
    <property type="molecule type" value="Genomic_DNA"/>
</dbReference>
<accession>A0A1H9P8W9</accession>
<dbReference type="PROSITE" id="PS50850">
    <property type="entry name" value="MFS"/>
    <property type="match status" value="1"/>
</dbReference>
<dbReference type="Gene3D" id="1.20.1250.20">
    <property type="entry name" value="MFS general substrate transporter like domains"/>
    <property type="match status" value="2"/>
</dbReference>
<keyword evidence="4 7" id="KW-0812">Transmembrane</keyword>
<comment type="subcellular location">
    <subcellularLocation>
        <location evidence="1">Cell membrane</location>
        <topology evidence="1">Multi-pass membrane protein</topology>
    </subcellularLocation>
</comment>
<keyword evidence="5 7" id="KW-1133">Transmembrane helix</keyword>
<keyword evidence="10" id="KW-1185">Reference proteome</keyword>
<name>A0A1H9P8W9_9BACT</name>
<evidence type="ECO:0000256" key="1">
    <source>
        <dbReference type="ARBA" id="ARBA00004651"/>
    </source>
</evidence>
<evidence type="ECO:0000256" key="3">
    <source>
        <dbReference type="ARBA" id="ARBA00022475"/>
    </source>
</evidence>
<dbReference type="Pfam" id="PF03825">
    <property type="entry name" value="Nuc_H_symport"/>
    <property type="match status" value="1"/>
</dbReference>
<feature type="transmembrane region" description="Helical" evidence="7">
    <location>
        <begin position="266"/>
        <end position="285"/>
    </location>
</feature>
<keyword evidence="6 7" id="KW-0472">Membrane</keyword>
<dbReference type="InterPro" id="IPR020846">
    <property type="entry name" value="MFS_dom"/>
</dbReference>
<dbReference type="InParanoid" id="A0A1H9P8W9"/>
<feature type="transmembrane region" description="Helical" evidence="7">
    <location>
        <begin position="366"/>
        <end position="385"/>
    </location>
</feature>
<feature type="transmembrane region" description="Helical" evidence="7">
    <location>
        <begin position="197"/>
        <end position="219"/>
    </location>
</feature>
<dbReference type="GO" id="GO:0015212">
    <property type="term" value="F:cytidine transmembrane transporter activity"/>
    <property type="evidence" value="ECO:0007669"/>
    <property type="project" value="TreeGrafter"/>
</dbReference>
<keyword evidence="3" id="KW-1003">Cell membrane</keyword>
<feature type="transmembrane region" description="Helical" evidence="7">
    <location>
        <begin position="74"/>
        <end position="92"/>
    </location>
</feature>
<dbReference type="FunCoup" id="A0A1H9P8W9">
    <property type="interactions" value="40"/>
</dbReference>